<dbReference type="EMBL" id="BAAAWD010000032">
    <property type="protein sequence ID" value="GAA3042268.1"/>
    <property type="molecule type" value="Genomic_DNA"/>
</dbReference>
<feature type="compositionally biased region" description="Basic residues" evidence="1">
    <location>
        <begin position="938"/>
        <end position="960"/>
    </location>
</feature>
<organism evidence="4 5">
    <name type="scientific">Streptosporangium longisporum</name>
    <dbReference type="NCBI Taxonomy" id="46187"/>
    <lineage>
        <taxon>Bacteria</taxon>
        <taxon>Bacillati</taxon>
        <taxon>Actinomycetota</taxon>
        <taxon>Actinomycetes</taxon>
        <taxon>Streptosporangiales</taxon>
        <taxon>Streptosporangiaceae</taxon>
        <taxon>Streptosporangium</taxon>
    </lineage>
</organism>
<name>A0ABP6LI86_9ACTN</name>
<accession>A0ABP6LI86</accession>
<feature type="compositionally biased region" description="Basic residues" evidence="1">
    <location>
        <begin position="909"/>
        <end position="918"/>
    </location>
</feature>
<dbReference type="PROSITE" id="PS00455">
    <property type="entry name" value="AMP_BINDING"/>
    <property type="match status" value="1"/>
</dbReference>
<dbReference type="Gene3D" id="3.40.50.980">
    <property type="match status" value="2"/>
</dbReference>
<feature type="domain" description="Condensation" evidence="3">
    <location>
        <begin position="14"/>
        <end position="447"/>
    </location>
</feature>
<dbReference type="InterPro" id="IPR001242">
    <property type="entry name" value="Condensation_dom"/>
</dbReference>
<dbReference type="Gene3D" id="3.30.559.30">
    <property type="entry name" value="Nonribosomal peptide synthetase, condensation domain"/>
    <property type="match status" value="1"/>
</dbReference>
<feature type="compositionally biased region" description="Low complexity" evidence="1">
    <location>
        <begin position="808"/>
        <end position="825"/>
    </location>
</feature>
<dbReference type="InterPro" id="IPR023213">
    <property type="entry name" value="CAT-like_dom_sf"/>
</dbReference>
<protein>
    <recommendedName>
        <fullName evidence="6">Non-ribosomal peptide synthetase</fullName>
    </recommendedName>
</protein>
<feature type="region of interest" description="Disordered" evidence="1">
    <location>
        <begin position="796"/>
        <end position="1102"/>
    </location>
</feature>
<dbReference type="Proteomes" id="UP001499930">
    <property type="component" value="Unassembled WGS sequence"/>
</dbReference>
<feature type="compositionally biased region" description="Basic residues" evidence="1">
    <location>
        <begin position="796"/>
        <end position="807"/>
    </location>
</feature>
<feature type="compositionally biased region" description="Basic residues" evidence="1">
    <location>
        <begin position="1008"/>
        <end position="1019"/>
    </location>
</feature>
<feature type="compositionally biased region" description="Basic residues" evidence="1">
    <location>
        <begin position="969"/>
        <end position="990"/>
    </location>
</feature>
<feature type="compositionally biased region" description="Low complexity" evidence="1">
    <location>
        <begin position="587"/>
        <end position="628"/>
    </location>
</feature>
<dbReference type="PANTHER" id="PTHR45527">
    <property type="entry name" value="NONRIBOSOMAL PEPTIDE SYNTHETASE"/>
    <property type="match status" value="1"/>
</dbReference>
<gene>
    <name evidence="4" type="ORF">GCM10017559_84030</name>
</gene>
<dbReference type="InterPro" id="IPR020845">
    <property type="entry name" value="AMP-binding_CS"/>
</dbReference>
<evidence type="ECO:0000259" key="3">
    <source>
        <dbReference type="Pfam" id="PF00668"/>
    </source>
</evidence>
<keyword evidence="5" id="KW-1185">Reference proteome</keyword>
<dbReference type="SUPFAM" id="SSF52777">
    <property type="entry name" value="CoA-dependent acyltransferases"/>
    <property type="match status" value="2"/>
</dbReference>
<dbReference type="InterPro" id="IPR000873">
    <property type="entry name" value="AMP-dep_synth/lig_dom"/>
</dbReference>
<proteinExistence type="predicted"/>
<evidence type="ECO:0000313" key="5">
    <source>
        <dbReference type="Proteomes" id="UP001499930"/>
    </source>
</evidence>
<feature type="compositionally biased region" description="Basic residues" evidence="1">
    <location>
        <begin position="1049"/>
        <end position="1066"/>
    </location>
</feature>
<evidence type="ECO:0008006" key="6">
    <source>
        <dbReference type="Google" id="ProtNLM"/>
    </source>
</evidence>
<feature type="compositionally biased region" description="Basic and acidic residues" evidence="1">
    <location>
        <begin position="991"/>
        <end position="1001"/>
    </location>
</feature>
<feature type="compositionally biased region" description="Low complexity" evidence="1">
    <location>
        <begin position="1034"/>
        <end position="1048"/>
    </location>
</feature>
<evidence type="ECO:0000259" key="2">
    <source>
        <dbReference type="Pfam" id="PF00501"/>
    </source>
</evidence>
<dbReference type="SUPFAM" id="SSF56801">
    <property type="entry name" value="Acetyl-CoA synthetase-like"/>
    <property type="match status" value="1"/>
</dbReference>
<evidence type="ECO:0000313" key="4">
    <source>
        <dbReference type="EMBL" id="GAA3042268.1"/>
    </source>
</evidence>
<comment type="caution">
    <text evidence="4">The sequence shown here is derived from an EMBL/GenBank/DDBJ whole genome shotgun (WGS) entry which is preliminary data.</text>
</comment>
<dbReference type="Pfam" id="PF00501">
    <property type="entry name" value="AMP-binding"/>
    <property type="match status" value="1"/>
</dbReference>
<feature type="compositionally biased region" description="Basic residues" evidence="1">
    <location>
        <begin position="872"/>
        <end position="883"/>
    </location>
</feature>
<reference evidence="5" key="1">
    <citation type="journal article" date="2019" name="Int. J. Syst. Evol. Microbiol.">
        <title>The Global Catalogue of Microorganisms (GCM) 10K type strain sequencing project: providing services to taxonomists for standard genome sequencing and annotation.</title>
        <authorList>
            <consortium name="The Broad Institute Genomics Platform"/>
            <consortium name="The Broad Institute Genome Sequencing Center for Infectious Disease"/>
            <person name="Wu L."/>
            <person name="Ma J."/>
        </authorList>
    </citation>
    <scope>NUCLEOTIDE SEQUENCE [LARGE SCALE GENOMIC DNA]</scope>
    <source>
        <strain evidence="5">JCM 3106</strain>
    </source>
</reference>
<feature type="domain" description="AMP-dependent synthetase/ligase" evidence="2">
    <location>
        <begin position="467"/>
        <end position="763"/>
    </location>
</feature>
<feature type="compositionally biased region" description="Basic residues" evidence="1">
    <location>
        <begin position="826"/>
        <end position="843"/>
    </location>
</feature>
<dbReference type="Pfam" id="PF00668">
    <property type="entry name" value="Condensation"/>
    <property type="match status" value="1"/>
</dbReference>
<evidence type="ECO:0000256" key="1">
    <source>
        <dbReference type="SAM" id="MobiDB-lite"/>
    </source>
</evidence>
<feature type="region of interest" description="Disordered" evidence="1">
    <location>
        <begin position="587"/>
        <end position="629"/>
    </location>
</feature>
<dbReference type="Gene3D" id="3.30.559.10">
    <property type="entry name" value="Chloramphenicol acetyltransferase-like domain"/>
    <property type="match status" value="1"/>
</dbReference>
<sequence length="1102" mass="119207">MTSETDSLIGSVPVPASLAQQGIWFNERMGGTETVYTMPFSVSFDGPLDVTALAAAWRALVARHPALTRAVSERQGVPYLTPAAEPPGLRVVETGADRPGGPVTEEILHPFDLTRGPLLRGTLYVEGPRRATLLVVVHHLVFDGESTSVFLRDLAALYRAEVTGAPAGLPEAYGDDPRELAARAEARVAASLSFAREFWGPRRREAAQVVLPGLTGEVPAVDRGAAVRFDLPAPEREALARLSEEIGASRFEIVLASLHALLYRYGNAEPTVAVDLGTRSPETRDQIGAFVNELPVTARLRPEWGFRRFVGDQRFAYGLRSDLRGLFRVREVPLSRAVSGVRPGVSLAPISLGYRRREAAPEFHGVGAHVEWVLFNHTVRGAMRAHIVDGPDRFGVVLQYNPRLMTGDDAERVAEHWRTLLAAVAADPDLPIAELPLLGEEETRRLLSEWNDTAVAYPSATLPELLAEQAARTPEAVAAVCGARTMSYAELAGAVDGLASRLRALGVRRGTLVAVCAGRSLPTLVTLLAVSRAGGAYLPLDPDHPIERLRLILEDSGAGLLLTGPERRDDLAGAGVRTLDLTDLTDPTDLTDLVDLTDPTDPADLADPTDPADPTGQGSRPAVPAAAVAPPPWPEPGDPAYVLHTSGSTGRPKGVRIPHRALTNLLLAMRDLLGSAPGDRWLALTSLSFDISALELYLPLVTGGRVVLAPDGALADGRELVRLAAGSGVTHVQATPSGWRMLLDAGLGLPGATALAGGEALPRPAGPGDPRRDRQAVQRLRAHRDDDLVHQCLRRRARHHRAHRRAAGQHPGPRAGRAAAAAPGGRARRALHRRGRRRRRLPRPARADRGTLPRRPVRARPPLPDGRPRPQALRRARRVHRPPGRPDQAPRPPHRTGRDRVPAAGAPRRGPRGRRRQGGRQGGAAPGRLPGVRDGTRRPARALRRHPALVHDPRRRRRVARAADDRQRQARPGRPARARGPRHRARHDRARRPDRGGRGAARDLAGGARRRGRRPRRGPVRAGRPLADDHPDRLQGPAAAGRRPAAARLLRRAHDRRDRLRRRTSHRGALTHDPPLTPIASGRARAARQLDRPLPGGPAPPP</sequence>
<dbReference type="PANTHER" id="PTHR45527:SF1">
    <property type="entry name" value="FATTY ACID SYNTHASE"/>
    <property type="match status" value="1"/>
</dbReference>